<accession>A0ABT8EPG4</accession>
<protein>
    <submittedName>
        <fullName evidence="1">Uncharacterized protein</fullName>
    </submittedName>
</protein>
<name>A0ABT8EPG4_9ACTN</name>
<dbReference type="RefSeq" id="WP_300958891.1">
    <property type="nucleotide sequence ID" value="NZ_JAUHJR010000001.1"/>
</dbReference>
<comment type="caution">
    <text evidence="1">The sequence shown here is derived from an EMBL/GenBank/DDBJ whole genome shotgun (WGS) entry which is preliminary data.</text>
</comment>
<organism evidence="1 2">
    <name type="scientific">Nocardioides abyssi</name>
    <dbReference type="NCBI Taxonomy" id="3058370"/>
    <lineage>
        <taxon>Bacteria</taxon>
        <taxon>Bacillati</taxon>
        <taxon>Actinomycetota</taxon>
        <taxon>Actinomycetes</taxon>
        <taxon>Propionibacteriales</taxon>
        <taxon>Nocardioidaceae</taxon>
        <taxon>Nocardioides</taxon>
    </lineage>
</organism>
<gene>
    <name evidence="1" type="ORF">QWY29_01535</name>
</gene>
<keyword evidence="2" id="KW-1185">Reference proteome</keyword>
<dbReference type="Proteomes" id="UP001168537">
    <property type="component" value="Unassembled WGS sequence"/>
</dbReference>
<proteinExistence type="predicted"/>
<reference evidence="1" key="1">
    <citation type="submission" date="2023-06" db="EMBL/GenBank/DDBJ databases">
        <title>Draft genome sequence of Nocardioides sp. SOB72.</title>
        <authorList>
            <person name="Zhang G."/>
        </authorList>
    </citation>
    <scope>NUCLEOTIDE SEQUENCE</scope>
    <source>
        <strain evidence="1">SOB72</strain>
    </source>
</reference>
<evidence type="ECO:0000313" key="2">
    <source>
        <dbReference type="Proteomes" id="UP001168537"/>
    </source>
</evidence>
<sequence length="158" mass="16788">MSILTLATRTASVIRPQAVPVCGRLFRRGLEQPVGHSYFDEAGTDDVVVTESREASLLGPQSLVHGLTVHVPLPDGGSVDLVLAATTWSRMSRRMRHGVPVSEWTMTGVLASPEQADDGEALLVAARMVGGSTAELAVARQGQPWQEFGCLIISQVAA</sequence>
<dbReference type="EMBL" id="JAUHJR010000001">
    <property type="protein sequence ID" value="MDN4160020.1"/>
    <property type="molecule type" value="Genomic_DNA"/>
</dbReference>
<evidence type="ECO:0000313" key="1">
    <source>
        <dbReference type="EMBL" id="MDN4160020.1"/>
    </source>
</evidence>